<dbReference type="InterPro" id="IPR038338">
    <property type="entry name" value="PriC_sf"/>
</dbReference>
<comment type="caution">
    <text evidence="1">The sequence shown here is derived from an EMBL/GenBank/DDBJ whole genome shotgun (WGS) entry which is preliminary data.</text>
</comment>
<dbReference type="STRING" id="1381081.BIY22_07840"/>
<accession>A0A1Q9HEA9</accession>
<reference evidence="1 2" key="1">
    <citation type="submission" date="2016-09" db="EMBL/GenBank/DDBJ databases">
        <title>Genomic Taxonomy of the Vibrionaceae.</title>
        <authorList>
            <person name="Gonzalez-Castillo A."/>
            <person name="Gomez-Gil B."/>
            <person name="Enciso-Ibarra K."/>
        </authorList>
    </citation>
    <scope>NUCLEOTIDE SEQUENCE [LARGE SCALE GENOMIC DNA]</scope>
    <source>
        <strain evidence="1 2">CAIM 703</strain>
    </source>
</reference>
<organism evidence="1 2">
    <name type="scientific">Vibrio panuliri</name>
    <dbReference type="NCBI Taxonomy" id="1381081"/>
    <lineage>
        <taxon>Bacteria</taxon>
        <taxon>Pseudomonadati</taxon>
        <taxon>Pseudomonadota</taxon>
        <taxon>Gammaproteobacteria</taxon>
        <taxon>Vibrionales</taxon>
        <taxon>Vibrionaceae</taxon>
        <taxon>Vibrio</taxon>
    </lineage>
</organism>
<dbReference type="Proteomes" id="UP000186313">
    <property type="component" value="Unassembled WGS sequence"/>
</dbReference>
<name>A0A1Q9HEA9_9VIBR</name>
<dbReference type="Pfam" id="PF07445">
    <property type="entry name" value="PriC"/>
    <property type="match status" value="1"/>
</dbReference>
<protein>
    <submittedName>
        <fullName evidence="1">Prepilin peptidase</fullName>
    </submittedName>
</protein>
<evidence type="ECO:0000313" key="1">
    <source>
        <dbReference type="EMBL" id="OLQ88074.1"/>
    </source>
</evidence>
<dbReference type="Gene3D" id="1.20.1270.340">
    <property type="match status" value="1"/>
</dbReference>
<dbReference type="OrthoDB" id="6402824at2"/>
<dbReference type="InterPro" id="IPR010890">
    <property type="entry name" value="PriC"/>
</dbReference>
<gene>
    <name evidence="1" type="ORF">BIY22_07840</name>
</gene>
<proteinExistence type="predicted"/>
<dbReference type="RefSeq" id="WP_075709244.1">
    <property type="nucleotide sequence ID" value="NZ_AP019654.1"/>
</dbReference>
<dbReference type="AlphaFoldDB" id="A0A1Q9HEA9"/>
<dbReference type="EMBL" id="MJMJ01000023">
    <property type="protein sequence ID" value="OLQ88074.1"/>
    <property type="molecule type" value="Genomic_DNA"/>
</dbReference>
<evidence type="ECO:0000313" key="2">
    <source>
        <dbReference type="Proteomes" id="UP000186313"/>
    </source>
</evidence>
<sequence length="182" mass="21269">MTQFKPLIATLEQLAVQAAELDRSRGEHHQALFDERLFHGSSRLLVPCVKEAQATLTTLMREQESGKLTALRAEYLSERLFSQLSAIQRELATQSIRKQEPKHHSHFQKPINKLYQELAQHQEWERRLMDMVLDKQQALNSAPPFAQQQAQQALLATEQRLQRCRDAKNKLENQITYRERNQ</sequence>